<keyword evidence="1" id="KW-0732">Signal</keyword>
<proteinExistence type="predicted"/>
<dbReference type="Proteomes" id="UP001602245">
    <property type="component" value="Unassembled WGS sequence"/>
</dbReference>
<accession>A0ABW6W517</accession>
<dbReference type="EMBL" id="JBIAZU010000001">
    <property type="protein sequence ID" value="MFF5287849.1"/>
    <property type="molecule type" value="Genomic_DNA"/>
</dbReference>
<reference evidence="2 3" key="1">
    <citation type="submission" date="2024-10" db="EMBL/GenBank/DDBJ databases">
        <title>The Natural Products Discovery Center: Release of the First 8490 Sequenced Strains for Exploring Actinobacteria Biosynthetic Diversity.</title>
        <authorList>
            <person name="Kalkreuter E."/>
            <person name="Kautsar S.A."/>
            <person name="Yang D."/>
            <person name="Bader C.D."/>
            <person name="Teijaro C.N."/>
            <person name="Fluegel L."/>
            <person name="Davis C.M."/>
            <person name="Simpson J.R."/>
            <person name="Lauterbach L."/>
            <person name="Steele A.D."/>
            <person name="Gui C."/>
            <person name="Meng S."/>
            <person name="Li G."/>
            <person name="Viehrig K."/>
            <person name="Ye F."/>
            <person name="Su P."/>
            <person name="Kiefer A.F."/>
            <person name="Nichols A."/>
            <person name="Cepeda A.J."/>
            <person name="Yan W."/>
            <person name="Fan B."/>
            <person name="Jiang Y."/>
            <person name="Adhikari A."/>
            <person name="Zheng C.-J."/>
            <person name="Schuster L."/>
            <person name="Cowan T.M."/>
            <person name="Smanski M.J."/>
            <person name="Chevrette M.G."/>
            <person name="De Carvalho L.P.S."/>
            <person name="Shen B."/>
        </authorList>
    </citation>
    <scope>NUCLEOTIDE SEQUENCE [LARGE SCALE GENOMIC DNA]</scope>
    <source>
        <strain evidence="2 3">NPDC000087</strain>
    </source>
</reference>
<dbReference type="RefSeq" id="WP_020515569.1">
    <property type="nucleotide sequence ID" value="NZ_JBIAZU010000001.1"/>
</dbReference>
<keyword evidence="3" id="KW-1185">Reference proteome</keyword>
<feature type="signal peptide" evidence="1">
    <location>
        <begin position="1"/>
        <end position="32"/>
    </location>
</feature>
<sequence>MKFTSRGRLGAVVVLLAGTLAGLALAPSAANAAPAGRHASEVGTLTSGGATVTFLSEPGPDGQPLIAIREHGTMRTGSPVAGLVAQGLTPLEIFLALAPGGTAAPMELVRAQPADAARLGRDGAVRTARPAGLLAVSCSEEVLPTTGSDQWYNVADVVYPGGAGIQYVGGVASSEITGMVGYGACNDSAANMLVSYAYNARFTNDGWIPSGTYPLGAGGYYAWYSAWSGYRNGVLRGTSYKVSATASTGGSYHLVTGIRWSGF</sequence>
<evidence type="ECO:0000313" key="2">
    <source>
        <dbReference type="EMBL" id="MFF5287849.1"/>
    </source>
</evidence>
<gene>
    <name evidence="2" type="ORF">ACFY35_00325</name>
</gene>
<name>A0ABW6W517_9ACTN</name>
<feature type="chain" id="PRO_5045891394" evidence="1">
    <location>
        <begin position="33"/>
        <end position="263"/>
    </location>
</feature>
<comment type="caution">
    <text evidence="2">The sequence shown here is derived from an EMBL/GenBank/DDBJ whole genome shotgun (WGS) entry which is preliminary data.</text>
</comment>
<evidence type="ECO:0000256" key="1">
    <source>
        <dbReference type="SAM" id="SignalP"/>
    </source>
</evidence>
<protein>
    <submittedName>
        <fullName evidence="2">Uncharacterized protein</fullName>
    </submittedName>
</protein>
<organism evidence="2 3">
    <name type="scientific">Paractinoplanes globisporus</name>
    <dbReference type="NCBI Taxonomy" id="113565"/>
    <lineage>
        <taxon>Bacteria</taxon>
        <taxon>Bacillati</taxon>
        <taxon>Actinomycetota</taxon>
        <taxon>Actinomycetes</taxon>
        <taxon>Micromonosporales</taxon>
        <taxon>Micromonosporaceae</taxon>
        <taxon>Paractinoplanes</taxon>
    </lineage>
</organism>
<evidence type="ECO:0000313" key="3">
    <source>
        <dbReference type="Proteomes" id="UP001602245"/>
    </source>
</evidence>